<evidence type="ECO:0000313" key="3">
    <source>
        <dbReference type="Proteomes" id="UP000247078"/>
    </source>
</evidence>
<dbReference type="EMBL" id="QLLI01000002">
    <property type="protein sequence ID" value="RAJ01023.1"/>
    <property type="molecule type" value="Genomic_DNA"/>
</dbReference>
<reference evidence="1 3" key="1">
    <citation type="submission" date="2018-05" db="EMBL/GenBank/DDBJ databases">
        <title>Freshwater and sediment microbial communities from various areas in North America, analyzing microbe dynamics in response to fracking.</title>
        <authorList>
            <person name="Lamendella R."/>
        </authorList>
    </citation>
    <scope>NUCLEOTIDE SEQUENCE [LARGE SCALE GENOMIC DNA]</scope>
    <source>
        <strain evidence="1 3">DB-3</strain>
        <strain evidence="2 4">NG-13</strain>
    </source>
</reference>
<dbReference type="AlphaFoldDB" id="A0A855XU07"/>
<name>A0A855XU07_9BACL</name>
<evidence type="ECO:0000313" key="4">
    <source>
        <dbReference type="Proteomes" id="UP000248827"/>
    </source>
</evidence>
<evidence type="ECO:0000313" key="2">
    <source>
        <dbReference type="EMBL" id="RAJ01023.1"/>
    </source>
</evidence>
<dbReference type="Proteomes" id="UP000247078">
    <property type="component" value="Unassembled WGS sequence"/>
</dbReference>
<gene>
    <name evidence="2" type="ORF">DET54_102510</name>
    <name evidence="1" type="ORF">DET56_106213</name>
</gene>
<protein>
    <submittedName>
        <fullName evidence="1">Uncharacterized protein</fullName>
    </submittedName>
</protein>
<evidence type="ECO:0000313" key="1">
    <source>
        <dbReference type="EMBL" id="PWW39827.1"/>
    </source>
</evidence>
<organism evidence="1 3">
    <name type="scientific">Paenibacillus pabuli</name>
    <dbReference type="NCBI Taxonomy" id="1472"/>
    <lineage>
        <taxon>Bacteria</taxon>
        <taxon>Bacillati</taxon>
        <taxon>Bacillota</taxon>
        <taxon>Bacilli</taxon>
        <taxon>Bacillales</taxon>
        <taxon>Paenibacillaceae</taxon>
        <taxon>Paenibacillus</taxon>
    </lineage>
</organism>
<sequence>MACLIINNTLLNGFVNFYKPIEIAEEPLLVEEEAVLFLTMTVRFLFTTGGKRRGSRESDLFFLFLIMYNDVK</sequence>
<keyword evidence="4" id="KW-1185">Reference proteome</keyword>
<dbReference type="Proteomes" id="UP000248827">
    <property type="component" value="Unassembled WGS sequence"/>
</dbReference>
<proteinExistence type="predicted"/>
<accession>A0A855XU07</accession>
<comment type="caution">
    <text evidence="1">The sequence shown here is derived from an EMBL/GenBank/DDBJ whole genome shotgun (WGS) entry which is preliminary data.</text>
</comment>
<dbReference type="EMBL" id="QGTZ01000006">
    <property type="protein sequence ID" value="PWW39827.1"/>
    <property type="molecule type" value="Genomic_DNA"/>
</dbReference>